<dbReference type="EMBL" id="CM056787">
    <property type="protein sequence ID" value="KAJ8733541.1"/>
    <property type="molecule type" value="Genomic_DNA"/>
</dbReference>
<accession>A0ACC2RAG4</accession>
<name>A0ACC2RAG4_9NEOP</name>
<comment type="caution">
    <text evidence="1">The sequence shown here is derived from an EMBL/GenBank/DDBJ whole genome shotgun (WGS) entry which is preliminary data.</text>
</comment>
<organism evidence="1 2">
    <name type="scientific">Mythimna loreyi</name>
    <dbReference type="NCBI Taxonomy" id="667449"/>
    <lineage>
        <taxon>Eukaryota</taxon>
        <taxon>Metazoa</taxon>
        <taxon>Ecdysozoa</taxon>
        <taxon>Arthropoda</taxon>
        <taxon>Hexapoda</taxon>
        <taxon>Insecta</taxon>
        <taxon>Pterygota</taxon>
        <taxon>Neoptera</taxon>
        <taxon>Endopterygota</taxon>
        <taxon>Lepidoptera</taxon>
        <taxon>Glossata</taxon>
        <taxon>Ditrysia</taxon>
        <taxon>Noctuoidea</taxon>
        <taxon>Noctuidae</taxon>
        <taxon>Noctuinae</taxon>
        <taxon>Hadenini</taxon>
        <taxon>Mythimna</taxon>
    </lineage>
</organism>
<reference evidence="1" key="1">
    <citation type="submission" date="2023-03" db="EMBL/GenBank/DDBJ databases">
        <title>Chromosome-level genomes of two armyworms, Mythimna separata and Mythimna loreyi, provide insights into the biosynthesis and reception of sex pheromones.</title>
        <authorList>
            <person name="Zhao H."/>
        </authorList>
    </citation>
    <scope>NUCLEOTIDE SEQUENCE</scope>
    <source>
        <strain evidence="1">BeijingLab</strain>
    </source>
</reference>
<keyword evidence="2" id="KW-1185">Reference proteome</keyword>
<evidence type="ECO:0000313" key="2">
    <source>
        <dbReference type="Proteomes" id="UP001231649"/>
    </source>
</evidence>
<evidence type="ECO:0000313" key="1">
    <source>
        <dbReference type="EMBL" id="KAJ8733541.1"/>
    </source>
</evidence>
<proteinExistence type="predicted"/>
<dbReference type="Proteomes" id="UP001231649">
    <property type="component" value="Chromosome 11"/>
</dbReference>
<sequence length="214" mass="23712">MRTSLYSFIFLIVLIQLFKVNEAANNNGTCYKVKKISQPYTKVGNQTVLKNNVNRTVTTQYVNANVSYCCNGYETVRHQPLTCAPKCSKSCGNGTCIAPDRCNCSRGYTFSDRTCKPVCRWKMLPNNSTKKMTCQPICTKPCANNTICVAPETCGCLTGYTKVNGTCVLESSKQSWVKSNWIYVLVIAIIVLVILLVGIIVIARCKRNSAEETA</sequence>
<protein>
    <submittedName>
        <fullName evidence="1">Uncharacterized protein</fullName>
    </submittedName>
</protein>
<gene>
    <name evidence="1" type="ORF">PYW08_001839</name>
</gene>